<keyword evidence="3 6" id="KW-0028">Amino-acid biosynthesis</keyword>
<dbReference type="PANTHER" id="PTHR23133:SF2">
    <property type="entry name" value="IMIDAZOLEGLYCEROL-PHOSPHATE DEHYDRATASE"/>
    <property type="match status" value="1"/>
</dbReference>
<comment type="similarity">
    <text evidence="6 7">Belongs to the imidazoleglycerol-phosphate dehydratase family.</text>
</comment>
<dbReference type="Pfam" id="PF00475">
    <property type="entry name" value="IGPD"/>
    <property type="match status" value="1"/>
</dbReference>
<dbReference type="SUPFAM" id="SSF54211">
    <property type="entry name" value="Ribosomal protein S5 domain 2-like"/>
    <property type="match status" value="2"/>
</dbReference>
<dbReference type="FunFam" id="3.30.230.40:FF:000001">
    <property type="entry name" value="Imidazoleglycerol-phosphate dehydratase HisB"/>
    <property type="match status" value="1"/>
</dbReference>
<dbReference type="Gene3D" id="3.30.230.40">
    <property type="entry name" value="Imidazole glycerol phosphate dehydratase, domain 1"/>
    <property type="match status" value="2"/>
</dbReference>
<gene>
    <name evidence="6" type="primary">hisB</name>
    <name evidence="8" type="ORF">DFR64_0531</name>
</gene>
<dbReference type="HAMAP" id="MF_00076">
    <property type="entry name" value="HisB"/>
    <property type="match status" value="1"/>
</dbReference>
<dbReference type="InterPro" id="IPR020565">
    <property type="entry name" value="ImidazoleglycerP_deHydtase_CS"/>
</dbReference>
<dbReference type="EC" id="4.2.1.19" evidence="6 7"/>
<dbReference type="InterPro" id="IPR038494">
    <property type="entry name" value="IGPD_sf"/>
</dbReference>
<proteinExistence type="inferred from homology"/>
<comment type="pathway">
    <text evidence="1 6 7">Amino-acid biosynthesis; L-histidine biosynthesis; L-histidine from 5-phospho-alpha-D-ribose 1-diphosphate: step 6/9.</text>
</comment>
<dbReference type="CDD" id="cd07914">
    <property type="entry name" value="IGPD"/>
    <property type="match status" value="1"/>
</dbReference>
<reference evidence="8 9" key="1">
    <citation type="submission" date="2018-08" db="EMBL/GenBank/DDBJ databases">
        <title>Genomic Encyclopedia of Type Strains, Phase IV (KMG-IV): sequencing the most valuable type-strain genomes for metagenomic binning, comparative biology and taxonomic classification.</title>
        <authorList>
            <person name="Goeker M."/>
        </authorList>
    </citation>
    <scope>NUCLEOTIDE SEQUENCE [LARGE SCALE GENOMIC DNA]</scope>
    <source>
        <strain evidence="8 9">DSM 23923</strain>
    </source>
</reference>
<dbReference type="AlphaFoldDB" id="A0A347ZTW4"/>
<dbReference type="PROSITE" id="PS00954">
    <property type="entry name" value="IGP_DEHYDRATASE_1"/>
    <property type="match status" value="1"/>
</dbReference>
<keyword evidence="5 6" id="KW-0456">Lyase</keyword>
<comment type="catalytic activity">
    <reaction evidence="6 7">
        <text>D-erythro-1-(imidazol-4-yl)glycerol 3-phosphate = 3-(imidazol-4-yl)-2-oxopropyl phosphate + H2O</text>
        <dbReference type="Rhea" id="RHEA:11040"/>
        <dbReference type="ChEBI" id="CHEBI:15377"/>
        <dbReference type="ChEBI" id="CHEBI:57766"/>
        <dbReference type="ChEBI" id="CHEBI:58278"/>
        <dbReference type="EC" id="4.2.1.19"/>
    </reaction>
</comment>
<dbReference type="InterPro" id="IPR000807">
    <property type="entry name" value="ImidazoleglycerolP_deHydtase"/>
</dbReference>
<dbReference type="RefSeq" id="WP_116223839.1">
    <property type="nucleotide sequence ID" value="NZ_AP018437.1"/>
</dbReference>
<evidence type="ECO:0000256" key="2">
    <source>
        <dbReference type="ARBA" id="ARBA00016664"/>
    </source>
</evidence>
<comment type="subcellular location">
    <subcellularLocation>
        <location evidence="6 7">Cytoplasm</location>
    </subcellularLocation>
</comment>
<organism evidence="8 9">
    <name type="scientific">Pelolinea submarina</name>
    <dbReference type="NCBI Taxonomy" id="913107"/>
    <lineage>
        <taxon>Bacteria</taxon>
        <taxon>Bacillati</taxon>
        <taxon>Chloroflexota</taxon>
        <taxon>Anaerolineae</taxon>
        <taxon>Anaerolineales</taxon>
        <taxon>Anaerolineaceae</taxon>
        <taxon>Pelolinea</taxon>
    </lineage>
</organism>
<name>A0A347ZTW4_9CHLR</name>
<evidence type="ECO:0000256" key="1">
    <source>
        <dbReference type="ARBA" id="ARBA00005047"/>
    </source>
</evidence>
<dbReference type="NCBIfam" id="NF002114">
    <property type="entry name" value="PRK00951.2-4"/>
    <property type="match status" value="1"/>
</dbReference>
<dbReference type="GO" id="GO:0005737">
    <property type="term" value="C:cytoplasm"/>
    <property type="evidence" value="ECO:0007669"/>
    <property type="project" value="UniProtKB-SubCell"/>
</dbReference>
<protein>
    <recommendedName>
        <fullName evidence="2 6">Imidazoleglycerol-phosphate dehydratase</fullName>
        <shortName evidence="6">IGPD</shortName>
        <ecNumber evidence="6 7">4.2.1.19</ecNumber>
    </recommendedName>
</protein>
<evidence type="ECO:0000256" key="5">
    <source>
        <dbReference type="ARBA" id="ARBA00023239"/>
    </source>
</evidence>
<evidence type="ECO:0000313" key="8">
    <source>
        <dbReference type="EMBL" id="REG10672.1"/>
    </source>
</evidence>
<dbReference type="FunFam" id="3.30.230.40:FF:000003">
    <property type="entry name" value="Imidazoleglycerol-phosphate dehydratase HisB"/>
    <property type="match status" value="1"/>
</dbReference>
<dbReference type="InterPro" id="IPR020568">
    <property type="entry name" value="Ribosomal_Su5_D2-typ_SF"/>
</dbReference>
<keyword evidence="9" id="KW-1185">Reference proteome</keyword>
<dbReference type="PANTHER" id="PTHR23133">
    <property type="entry name" value="IMIDAZOLEGLYCEROL-PHOSPHATE DEHYDRATASE HIS7"/>
    <property type="match status" value="1"/>
</dbReference>
<dbReference type="PROSITE" id="PS00955">
    <property type="entry name" value="IGP_DEHYDRATASE_2"/>
    <property type="match status" value="1"/>
</dbReference>
<dbReference type="UniPathway" id="UPA00031">
    <property type="reaction ID" value="UER00011"/>
</dbReference>
<dbReference type="GO" id="GO:0000105">
    <property type="term" value="P:L-histidine biosynthetic process"/>
    <property type="evidence" value="ECO:0007669"/>
    <property type="project" value="UniProtKB-UniRule"/>
</dbReference>
<dbReference type="OrthoDB" id="9790411at2"/>
<dbReference type="EMBL" id="QUMS01000001">
    <property type="protein sequence ID" value="REG10672.1"/>
    <property type="molecule type" value="Genomic_DNA"/>
</dbReference>
<keyword evidence="6" id="KW-0963">Cytoplasm</keyword>
<dbReference type="GO" id="GO:0004424">
    <property type="term" value="F:imidazoleglycerol-phosphate dehydratase activity"/>
    <property type="evidence" value="ECO:0007669"/>
    <property type="project" value="UniProtKB-UniRule"/>
</dbReference>
<dbReference type="NCBIfam" id="NF002116">
    <property type="entry name" value="PRK00951.2-6"/>
    <property type="match status" value="1"/>
</dbReference>
<dbReference type="Proteomes" id="UP000256388">
    <property type="component" value="Unassembled WGS sequence"/>
</dbReference>
<comment type="caution">
    <text evidence="8">The sequence shown here is derived from an EMBL/GenBank/DDBJ whole genome shotgun (WGS) entry which is preliminary data.</text>
</comment>
<evidence type="ECO:0000256" key="6">
    <source>
        <dbReference type="HAMAP-Rule" id="MF_00076"/>
    </source>
</evidence>
<evidence type="ECO:0000256" key="3">
    <source>
        <dbReference type="ARBA" id="ARBA00022605"/>
    </source>
</evidence>
<keyword evidence="4 6" id="KW-0368">Histidine biosynthesis</keyword>
<accession>A0A347ZTW4</accession>
<dbReference type="NCBIfam" id="NF002111">
    <property type="entry name" value="PRK00951.2-1"/>
    <property type="match status" value="1"/>
</dbReference>
<sequence length="196" mass="21210">MRTASVERKTNETDITLKLNLDGKGIAKIETGAGFFNHMLTQIAVHGLYDLEVRAKGDLEIDAHHLVEDCGLVLGTAFRQALGDKAGIVRIATEMVPMDESLGQVVVDFSGRPYAVVQTAWTAPMVANLPVSLLEHFFETFAMAAGCNLHVRVLYGRDNHHMAEALFKALARATAQAVQIDPRRGGAIPSSKGMLA</sequence>
<evidence type="ECO:0000313" key="9">
    <source>
        <dbReference type="Proteomes" id="UP000256388"/>
    </source>
</evidence>
<evidence type="ECO:0000256" key="7">
    <source>
        <dbReference type="RuleBase" id="RU000599"/>
    </source>
</evidence>
<evidence type="ECO:0000256" key="4">
    <source>
        <dbReference type="ARBA" id="ARBA00023102"/>
    </source>
</evidence>